<evidence type="ECO:0008006" key="7">
    <source>
        <dbReference type="Google" id="ProtNLM"/>
    </source>
</evidence>
<dbReference type="InterPro" id="IPR018247">
    <property type="entry name" value="EF_Hand_1_Ca_BS"/>
</dbReference>
<dbReference type="AlphaFoldDB" id="A0A060WBF1"/>
<keyword evidence="2" id="KW-0963">Cytoplasm</keyword>
<dbReference type="GO" id="GO:0005737">
    <property type="term" value="C:cytoplasm"/>
    <property type="evidence" value="ECO:0007669"/>
    <property type="project" value="UniProtKB-SubCell"/>
</dbReference>
<dbReference type="InterPro" id="IPR011992">
    <property type="entry name" value="EF-hand-dom_pair"/>
</dbReference>
<proteinExistence type="predicted"/>
<dbReference type="GO" id="GO:0043029">
    <property type="term" value="P:T cell homeostasis"/>
    <property type="evidence" value="ECO:0007669"/>
    <property type="project" value="TreeGrafter"/>
</dbReference>
<evidence type="ECO:0000313" key="5">
    <source>
        <dbReference type="EMBL" id="CDQ64492.1"/>
    </source>
</evidence>
<dbReference type="GO" id="GO:0005813">
    <property type="term" value="C:centrosome"/>
    <property type="evidence" value="ECO:0007669"/>
    <property type="project" value="TreeGrafter"/>
</dbReference>
<dbReference type="GO" id="GO:0000226">
    <property type="term" value="P:microtubule cytoskeleton organization"/>
    <property type="evidence" value="ECO:0007669"/>
    <property type="project" value="TreeGrafter"/>
</dbReference>
<name>A0A060WBF1_ONCMY</name>
<dbReference type="GO" id="GO:0035303">
    <property type="term" value="P:regulation of dephosphorylation"/>
    <property type="evidence" value="ECO:0007669"/>
    <property type="project" value="InterPro"/>
</dbReference>
<gene>
    <name evidence="5" type="ORF">GSONMT00071333001</name>
</gene>
<evidence type="ECO:0000256" key="3">
    <source>
        <dbReference type="ARBA" id="ARBA00022723"/>
    </source>
</evidence>
<reference evidence="5" key="1">
    <citation type="journal article" date="2014" name="Nat. Commun.">
        <title>The rainbow trout genome provides novel insights into evolution after whole-genome duplication in vertebrates.</title>
        <authorList>
            <person name="Berthelot C."/>
            <person name="Brunet F."/>
            <person name="Chalopin D."/>
            <person name="Juanchich A."/>
            <person name="Bernard M."/>
            <person name="Noel B."/>
            <person name="Bento P."/>
            <person name="Da Silva C."/>
            <person name="Labadie K."/>
            <person name="Alberti A."/>
            <person name="Aury J.M."/>
            <person name="Louis A."/>
            <person name="Dehais P."/>
            <person name="Bardou P."/>
            <person name="Montfort J."/>
            <person name="Klopp C."/>
            <person name="Cabau C."/>
            <person name="Gaspin C."/>
            <person name="Thorgaard G.H."/>
            <person name="Boussaha M."/>
            <person name="Quillet E."/>
            <person name="Guyomard R."/>
            <person name="Galiana D."/>
            <person name="Bobe J."/>
            <person name="Volff J.N."/>
            <person name="Genet C."/>
            <person name="Wincker P."/>
            <person name="Jaillon O."/>
            <person name="Roest Crollius H."/>
            <person name="Guiguen Y."/>
        </authorList>
    </citation>
    <scope>NUCLEOTIDE SEQUENCE [LARGE SCALE GENOMIC DNA]</scope>
</reference>
<dbReference type="EMBL" id="FR904474">
    <property type="protein sequence ID" value="CDQ64492.1"/>
    <property type="molecule type" value="Genomic_DNA"/>
</dbReference>
<sequence length="197" mass="22548">MAWRRPSIPSMSAPLSASSSSSWILYGLGKLRFKTSWPAVLLDVLLMLRDEELSKVSQESNWFSAPSALRVYCQYLNLDKDHNGMLSKEELSRYGTGTLTSVFLDCVYLECLTYDGEIDYKTYVDFVLALENRKKPAALQYIFKLLDMGNKGYLNVFALNYFFRVRWTSDRTCHIGPEIIEVNGDGRQRDLAILLTV</sequence>
<dbReference type="PANTHER" id="PTHR12085">
    <property type="entry name" value="SERINE/THREONINE-PROTEIN PHOSPHATASE 2A REGULATORY SUBUNIT B'' SUBUNIT GAMMA"/>
    <property type="match status" value="1"/>
</dbReference>
<dbReference type="GO" id="GO:0045579">
    <property type="term" value="P:positive regulation of B cell differentiation"/>
    <property type="evidence" value="ECO:0007669"/>
    <property type="project" value="TreeGrafter"/>
</dbReference>
<dbReference type="PaxDb" id="8022-A0A060WBF1"/>
<comment type="subcellular location">
    <subcellularLocation>
        <location evidence="1">Cytoplasm</location>
    </subcellularLocation>
</comment>
<dbReference type="GO" id="GO:0046872">
    <property type="term" value="F:metal ion binding"/>
    <property type="evidence" value="ECO:0007669"/>
    <property type="project" value="UniProtKB-KW"/>
</dbReference>
<evidence type="ECO:0000256" key="4">
    <source>
        <dbReference type="ARBA" id="ARBA00022837"/>
    </source>
</evidence>
<protein>
    <recommendedName>
        <fullName evidence="7">EF-hand domain-containing protein</fullName>
    </recommendedName>
</protein>
<keyword evidence="3" id="KW-0479">Metal-binding</keyword>
<dbReference type="Gene3D" id="1.10.238.10">
    <property type="entry name" value="EF-hand"/>
    <property type="match status" value="1"/>
</dbReference>
<dbReference type="InterPro" id="IPR039865">
    <property type="entry name" value="PPP2R3C"/>
</dbReference>
<accession>A0A060WBF1</accession>
<keyword evidence="4" id="KW-0106">Calcium</keyword>
<evidence type="ECO:0000313" key="6">
    <source>
        <dbReference type="Proteomes" id="UP000193380"/>
    </source>
</evidence>
<dbReference type="PANTHER" id="PTHR12085:SF3">
    <property type="entry name" value="SERINE_THREONINE-PROTEIN PHOSPHATASE 2A REGULATORY SUBUNIT B'' SUBUNIT GAMMA"/>
    <property type="match status" value="1"/>
</dbReference>
<dbReference type="GO" id="GO:0030865">
    <property type="term" value="P:cortical cytoskeleton organization"/>
    <property type="evidence" value="ECO:0007669"/>
    <property type="project" value="TreeGrafter"/>
</dbReference>
<dbReference type="GO" id="GO:0001782">
    <property type="term" value="P:B cell homeostasis"/>
    <property type="evidence" value="ECO:0007669"/>
    <property type="project" value="TreeGrafter"/>
</dbReference>
<dbReference type="SUPFAM" id="SSF47473">
    <property type="entry name" value="EF-hand"/>
    <property type="match status" value="1"/>
</dbReference>
<reference evidence="5" key="2">
    <citation type="submission" date="2014-03" db="EMBL/GenBank/DDBJ databases">
        <authorList>
            <person name="Genoscope - CEA"/>
        </authorList>
    </citation>
    <scope>NUCLEOTIDE SEQUENCE</scope>
</reference>
<evidence type="ECO:0000256" key="2">
    <source>
        <dbReference type="ARBA" id="ARBA00022490"/>
    </source>
</evidence>
<evidence type="ECO:0000256" key="1">
    <source>
        <dbReference type="ARBA" id="ARBA00004496"/>
    </source>
</evidence>
<dbReference type="STRING" id="8022.A0A060WBF1"/>
<dbReference type="GO" id="GO:0005819">
    <property type="term" value="C:spindle"/>
    <property type="evidence" value="ECO:0007669"/>
    <property type="project" value="TreeGrafter"/>
</dbReference>
<dbReference type="Proteomes" id="UP000193380">
    <property type="component" value="Unassembled WGS sequence"/>
</dbReference>
<dbReference type="PROSITE" id="PS00018">
    <property type="entry name" value="EF_HAND_1"/>
    <property type="match status" value="1"/>
</dbReference>
<organism evidence="5 6">
    <name type="scientific">Oncorhynchus mykiss</name>
    <name type="common">Rainbow trout</name>
    <name type="synonym">Salmo gairdneri</name>
    <dbReference type="NCBI Taxonomy" id="8022"/>
    <lineage>
        <taxon>Eukaryota</taxon>
        <taxon>Metazoa</taxon>
        <taxon>Chordata</taxon>
        <taxon>Craniata</taxon>
        <taxon>Vertebrata</taxon>
        <taxon>Euteleostomi</taxon>
        <taxon>Actinopterygii</taxon>
        <taxon>Neopterygii</taxon>
        <taxon>Teleostei</taxon>
        <taxon>Protacanthopterygii</taxon>
        <taxon>Salmoniformes</taxon>
        <taxon>Salmonidae</taxon>
        <taxon>Salmoninae</taxon>
        <taxon>Oncorhynchus</taxon>
    </lineage>
</organism>